<sequence length="336" mass="38236">MNPIDTPCPPSIPSERQALPSDPLISIVVPAFNETENIPVLHQQVRAVFENDPFHRWELIFVDDGSRDNTWKTIGELCQRHDNVRGIRLSRNFGHQYALMAGLEHAAGDAVVTMDCDLQHPVEMLPRMIEAWTAGHQVVKMVRQDAPHTGLLKKWTSRLYYDLFTWLSDVPMRPGLADFRLIDRQVLDELKRFQEEGLFLRGLIEWIGFRACELPYQAADRLKGTSQYSIQKMLKLAWHGISSFSILPLRIGMLFGIAGTVLSILGILYALYGKWIQGEVVPGWASIVMGTSLLFSLLFVYLGILGEYIGRIVIEVRNRPRFIVMETKGFPRHPNG</sequence>
<dbReference type="InterPro" id="IPR050256">
    <property type="entry name" value="Glycosyltransferase_2"/>
</dbReference>
<dbReference type="InterPro" id="IPR001173">
    <property type="entry name" value="Glyco_trans_2-like"/>
</dbReference>
<dbReference type="EMBL" id="DSUH01000308">
    <property type="protein sequence ID" value="HGU33840.1"/>
    <property type="molecule type" value="Genomic_DNA"/>
</dbReference>
<evidence type="ECO:0000313" key="9">
    <source>
        <dbReference type="EMBL" id="HGU33840.1"/>
    </source>
</evidence>
<feature type="transmembrane region" description="Helical" evidence="7">
    <location>
        <begin position="251"/>
        <end position="272"/>
    </location>
</feature>
<feature type="domain" description="Glycosyltransferase 2-like" evidence="8">
    <location>
        <begin position="26"/>
        <end position="165"/>
    </location>
</feature>
<protein>
    <submittedName>
        <fullName evidence="9">Glycosyltransferase</fullName>
    </submittedName>
</protein>
<keyword evidence="5 7" id="KW-1133">Transmembrane helix</keyword>
<evidence type="ECO:0000256" key="6">
    <source>
        <dbReference type="ARBA" id="ARBA00023136"/>
    </source>
</evidence>
<dbReference type="PANTHER" id="PTHR48090:SF1">
    <property type="entry name" value="PROPHAGE BACTOPRENOL GLUCOSYL TRANSFERASE HOMOLOG"/>
    <property type="match status" value="1"/>
</dbReference>
<keyword evidence="2" id="KW-0328">Glycosyltransferase</keyword>
<keyword evidence="6 7" id="KW-0472">Membrane</keyword>
<evidence type="ECO:0000256" key="3">
    <source>
        <dbReference type="ARBA" id="ARBA00022679"/>
    </source>
</evidence>
<gene>
    <name evidence="9" type="ORF">ENS29_13470</name>
</gene>
<organism evidence="9">
    <name type="scientific">Desulfatirhabdium butyrativorans</name>
    <dbReference type="NCBI Taxonomy" id="340467"/>
    <lineage>
        <taxon>Bacteria</taxon>
        <taxon>Pseudomonadati</taxon>
        <taxon>Thermodesulfobacteriota</taxon>
        <taxon>Desulfobacteria</taxon>
        <taxon>Desulfobacterales</taxon>
        <taxon>Desulfatirhabdiaceae</taxon>
        <taxon>Desulfatirhabdium</taxon>
    </lineage>
</organism>
<evidence type="ECO:0000256" key="2">
    <source>
        <dbReference type="ARBA" id="ARBA00022676"/>
    </source>
</evidence>
<dbReference type="SUPFAM" id="SSF53448">
    <property type="entry name" value="Nucleotide-diphospho-sugar transferases"/>
    <property type="match status" value="1"/>
</dbReference>
<dbReference type="PANTHER" id="PTHR48090">
    <property type="entry name" value="UNDECAPRENYL-PHOSPHATE 4-DEOXY-4-FORMAMIDO-L-ARABINOSE TRANSFERASE-RELATED"/>
    <property type="match status" value="1"/>
</dbReference>
<dbReference type="AlphaFoldDB" id="A0A7C4RTR7"/>
<dbReference type="Pfam" id="PF00535">
    <property type="entry name" value="Glycos_transf_2"/>
    <property type="match status" value="1"/>
</dbReference>
<keyword evidence="4 7" id="KW-0812">Transmembrane</keyword>
<evidence type="ECO:0000256" key="5">
    <source>
        <dbReference type="ARBA" id="ARBA00022989"/>
    </source>
</evidence>
<evidence type="ECO:0000256" key="4">
    <source>
        <dbReference type="ARBA" id="ARBA00022692"/>
    </source>
</evidence>
<comment type="caution">
    <text evidence="9">The sequence shown here is derived from an EMBL/GenBank/DDBJ whole genome shotgun (WGS) entry which is preliminary data.</text>
</comment>
<accession>A0A7C4RTR7</accession>
<evidence type="ECO:0000256" key="1">
    <source>
        <dbReference type="ARBA" id="ARBA00004141"/>
    </source>
</evidence>
<reference evidence="9" key="1">
    <citation type="journal article" date="2020" name="mSystems">
        <title>Genome- and Community-Level Interaction Insights into Carbon Utilization and Element Cycling Functions of Hydrothermarchaeota in Hydrothermal Sediment.</title>
        <authorList>
            <person name="Zhou Z."/>
            <person name="Liu Y."/>
            <person name="Xu W."/>
            <person name="Pan J."/>
            <person name="Luo Z.H."/>
            <person name="Li M."/>
        </authorList>
    </citation>
    <scope>NUCLEOTIDE SEQUENCE [LARGE SCALE GENOMIC DNA]</scope>
    <source>
        <strain evidence="9">SpSt-477</strain>
    </source>
</reference>
<dbReference type="InterPro" id="IPR029044">
    <property type="entry name" value="Nucleotide-diphossugar_trans"/>
</dbReference>
<dbReference type="GO" id="GO:0005886">
    <property type="term" value="C:plasma membrane"/>
    <property type="evidence" value="ECO:0007669"/>
    <property type="project" value="TreeGrafter"/>
</dbReference>
<evidence type="ECO:0000256" key="7">
    <source>
        <dbReference type="SAM" id="Phobius"/>
    </source>
</evidence>
<comment type="subcellular location">
    <subcellularLocation>
        <location evidence="1">Membrane</location>
        <topology evidence="1">Multi-pass membrane protein</topology>
    </subcellularLocation>
</comment>
<evidence type="ECO:0000259" key="8">
    <source>
        <dbReference type="Pfam" id="PF00535"/>
    </source>
</evidence>
<dbReference type="GO" id="GO:0016757">
    <property type="term" value="F:glycosyltransferase activity"/>
    <property type="evidence" value="ECO:0007669"/>
    <property type="project" value="UniProtKB-KW"/>
</dbReference>
<name>A0A7C4RTR7_9BACT</name>
<keyword evidence="3 9" id="KW-0808">Transferase</keyword>
<dbReference type="Gene3D" id="3.90.550.10">
    <property type="entry name" value="Spore Coat Polysaccharide Biosynthesis Protein SpsA, Chain A"/>
    <property type="match status" value="1"/>
</dbReference>
<proteinExistence type="predicted"/>
<feature type="transmembrane region" description="Helical" evidence="7">
    <location>
        <begin position="284"/>
        <end position="309"/>
    </location>
</feature>
<dbReference type="CDD" id="cd04187">
    <property type="entry name" value="DPM1_like_bac"/>
    <property type="match status" value="1"/>
</dbReference>